<keyword evidence="4" id="KW-0342">GTP-binding</keyword>
<dbReference type="PROSITE" id="PS51883">
    <property type="entry name" value="OBG"/>
    <property type="match status" value="1"/>
</dbReference>
<dbReference type="Gene3D" id="3.40.50.300">
    <property type="entry name" value="P-loop containing nucleotide triphosphate hydrolases"/>
    <property type="match status" value="1"/>
</dbReference>
<comment type="similarity">
    <text evidence="1">Belongs to the TRAFAC class OBG-HflX-like GTPase superfamily. OBG GTPase family.</text>
</comment>
<dbReference type="InterPro" id="IPR045086">
    <property type="entry name" value="OBG_GTPase"/>
</dbReference>
<dbReference type="InterPro" id="IPR006169">
    <property type="entry name" value="GTP1_OBG_dom"/>
</dbReference>
<keyword evidence="8" id="KW-1185">Reference proteome</keyword>
<dbReference type="Pfam" id="PF01926">
    <property type="entry name" value="MMR_HSR1"/>
    <property type="match status" value="1"/>
</dbReference>
<feature type="domain" description="Obg" evidence="6">
    <location>
        <begin position="39"/>
        <end position="194"/>
    </location>
</feature>
<dbReference type="GO" id="GO:0005739">
    <property type="term" value="C:mitochondrion"/>
    <property type="evidence" value="ECO:0007669"/>
    <property type="project" value="TreeGrafter"/>
</dbReference>
<dbReference type="InterPro" id="IPR036726">
    <property type="entry name" value="GTP1_OBG_dom_sf"/>
</dbReference>
<dbReference type="PANTHER" id="PTHR11702">
    <property type="entry name" value="DEVELOPMENTALLY REGULATED GTP-BINDING PROTEIN-RELATED"/>
    <property type="match status" value="1"/>
</dbReference>
<evidence type="ECO:0000259" key="6">
    <source>
        <dbReference type="PROSITE" id="PS51883"/>
    </source>
</evidence>
<dbReference type="PIRSF" id="PIRSF002401">
    <property type="entry name" value="GTP_bd_Obg/CgtA"/>
    <property type="match status" value="1"/>
</dbReference>
<dbReference type="GO" id="GO:0042254">
    <property type="term" value="P:ribosome biogenesis"/>
    <property type="evidence" value="ECO:0007669"/>
    <property type="project" value="UniProtKB-UniRule"/>
</dbReference>
<evidence type="ECO:0000256" key="2">
    <source>
        <dbReference type="ARBA" id="ARBA00022517"/>
    </source>
</evidence>
<organism evidence="7 8">
    <name type="scientific">Psylliodes chrysocephalus</name>
    <dbReference type="NCBI Taxonomy" id="3402493"/>
    <lineage>
        <taxon>Eukaryota</taxon>
        <taxon>Metazoa</taxon>
        <taxon>Ecdysozoa</taxon>
        <taxon>Arthropoda</taxon>
        <taxon>Hexapoda</taxon>
        <taxon>Insecta</taxon>
        <taxon>Pterygota</taxon>
        <taxon>Neoptera</taxon>
        <taxon>Endopterygota</taxon>
        <taxon>Coleoptera</taxon>
        <taxon>Polyphaga</taxon>
        <taxon>Cucujiformia</taxon>
        <taxon>Chrysomeloidea</taxon>
        <taxon>Chrysomelidae</taxon>
        <taxon>Galerucinae</taxon>
        <taxon>Alticini</taxon>
        <taxon>Psylliodes</taxon>
    </lineage>
</organism>
<reference evidence="7" key="1">
    <citation type="submission" date="2022-01" db="EMBL/GenBank/DDBJ databases">
        <authorList>
            <person name="King R."/>
        </authorList>
    </citation>
    <scope>NUCLEOTIDE SEQUENCE</scope>
</reference>
<proteinExistence type="inferred from homology"/>
<evidence type="ECO:0000259" key="5">
    <source>
        <dbReference type="PROSITE" id="PS51710"/>
    </source>
</evidence>
<evidence type="ECO:0000256" key="3">
    <source>
        <dbReference type="ARBA" id="ARBA00022741"/>
    </source>
</evidence>
<protein>
    <recommendedName>
        <fullName evidence="9">Mitochondrial ribosome-associated GTPase 2</fullName>
    </recommendedName>
</protein>
<dbReference type="SUPFAM" id="SSF52540">
    <property type="entry name" value="P-loop containing nucleoside triphosphate hydrolases"/>
    <property type="match status" value="1"/>
</dbReference>
<dbReference type="InterPro" id="IPR006073">
    <property type="entry name" value="GTP-bd"/>
</dbReference>
<keyword evidence="2" id="KW-0690">Ribosome biogenesis</keyword>
<dbReference type="Gene3D" id="2.70.210.12">
    <property type="entry name" value="GTP1/OBG domain"/>
    <property type="match status" value="1"/>
</dbReference>
<sequence length="366" mass="39860">MFNKTLTTLKILKSACKFSQNVAKPLRSKKPKSSTTSVQNFVDFKHLRVVGGKGGDGCISFLSLWANEFAGPDGGDGGNGGHVIFEATENVKDLNNVPSVVRAQNGEFGANTDCHGKNASHCMIKVPVGTVIKDSTGKVVGDLSEKGLMFVAARGGSGGKGNRFFASDTQQSPQICEYGAQGEDLEYTVEIKSMAHVGLIGFPNAGKSTLLRAISRARPKVAPYPFTTLKPHVGMIQYDDYEQIAVADLPGLIPDSHKNKGLGIQFLKHAERCMVLLYIIDMSQAEPWINLATLQNELLQFNDDLNQRPQIVVANKIDLPEAEENLKVFKKNVSLPVISISAKLGTNIEELLKEIKIIYDKKSKEK</sequence>
<dbReference type="NCBIfam" id="NF008956">
    <property type="entry name" value="PRK12299.1"/>
    <property type="match status" value="1"/>
</dbReference>
<dbReference type="OrthoDB" id="347018at2759"/>
<dbReference type="GO" id="GO:0003924">
    <property type="term" value="F:GTPase activity"/>
    <property type="evidence" value="ECO:0007669"/>
    <property type="project" value="InterPro"/>
</dbReference>
<dbReference type="FunFam" id="2.70.210.12:FF:000001">
    <property type="entry name" value="GTPase Obg"/>
    <property type="match status" value="1"/>
</dbReference>
<dbReference type="PANTHER" id="PTHR11702:SF31">
    <property type="entry name" value="MITOCHONDRIAL RIBOSOME-ASSOCIATED GTPASE 2"/>
    <property type="match status" value="1"/>
</dbReference>
<dbReference type="GO" id="GO:0000287">
    <property type="term" value="F:magnesium ion binding"/>
    <property type="evidence" value="ECO:0007669"/>
    <property type="project" value="InterPro"/>
</dbReference>
<gene>
    <name evidence="7" type="ORF">PSYICH_LOCUS14956</name>
</gene>
<dbReference type="PROSITE" id="PS51710">
    <property type="entry name" value="G_OBG"/>
    <property type="match status" value="1"/>
</dbReference>
<evidence type="ECO:0000256" key="1">
    <source>
        <dbReference type="ARBA" id="ARBA00007699"/>
    </source>
</evidence>
<evidence type="ECO:0000313" key="7">
    <source>
        <dbReference type="EMBL" id="CAH1115575.1"/>
    </source>
</evidence>
<evidence type="ECO:0008006" key="9">
    <source>
        <dbReference type="Google" id="ProtNLM"/>
    </source>
</evidence>
<dbReference type="NCBIfam" id="TIGR00231">
    <property type="entry name" value="small_GTP"/>
    <property type="match status" value="1"/>
</dbReference>
<feature type="domain" description="OBG-type G" evidence="5">
    <location>
        <begin position="195"/>
        <end position="360"/>
    </location>
</feature>
<dbReference type="AlphaFoldDB" id="A0A9P0D7V6"/>
<accession>A0A9P0D7V6</accession>
<name>A0A9P0D7V6_9CUCU</name>
<dbReference type="InterPro" id="IPR027417">
    <property type="entry name" value="P-loop_NTPase"/>
</dbReference>
<dbReference type="CDD" id="cd01898">
    <property type="entry name" value="Obg"/>
    <property type="match status" value="1"/>
</dbReference>
<dbReference type="EMBL" id="OV651821">
    <property type="protein sequence ID" value="CAH1115575.1"/>
    <property type="molecule type" value="Genomic_DNA"/>
</dbReference>
<dbReference type="Proteomes" id="UP001153636">
    <property type="component" value="Chromosome 9"/>
</dbReference>
<keyword evidence="3" id="KW-0547">Nucleotide-binding</keyword>
<dbReference type="Pfam" id="PF01018">
    <property type="entry name" value="GTP1_OBG"/>
    <property type="match status" value="1"/>
</dbReference>
<dbReference type="HAMAP" id="MF_01454">
    <property type="entry name" value="GTPase_Obg"/>
    <property type="match status" value="1"/>
</dbReference>
<evidence type="ECO:0000313" key="8">
    <source>
        <dbReference type="Proteomes" id="UP001153636"/>
    </source>
</evidence>
<dbReference type="PRINTS" id="PR00326">
    <property type="entry name" value="GTP1OBG"/>
</dbReference>
<dbReference type="GO" id="GO:0005525">
    <property type="term" value="F:GTP binding"/>
    <property type="evidence" value="ECO:0007669"/>
    <property type="project" value="UniProtKB-KW"/>
</dbReference>
<dbReference type="InterPro" id="IPR031167">
    <property type="entry name" value="G_OBG"/>
</dbReference>
<dbReference type="InterPro" id="IPR014100">
    <property type="entry name" value="GTP-bd_Obg/CgtA"/>
</dbReference>
<dbReference type="InterPro" id="IPR005225">
    <property type="entry name" value="Small_GTP-bd"/>
</dbReference>
<dbReference type="NCBIfam" id="TIGR02729">
    <property type="entry name" value="Obg_CgtA"/>
    <property type="match status" value="1"/>
</dbReference>
<evidence type="ECO:0000256" key="4">
    <source>
        <dbReference type="ARBA" id="ARBA00023134"/>
    </source>
</evidence>
<dbReference type="SUPFAM" id="SSF82051">
    <property type="entry name" value="Obg GTP-binding protein N-terminal domain"/>
    <property type="match status" value="1"/>
</dbReference>